<proteinExistence type="predicted"/>
<dbReference type="Proteomes" id="UP000236751">
    <property type="component" value="Unassembled WGS sequence"/>
</dbReference>
<dbReference type="EMBL" id="FNVK01000003">
    <property type="protein sequence ID" value="SEF55047.1"/>
    <property type="molecule type" value="Genomic_DNA"/>
</dbReference>
<evidence type="ECO:0000313" key="1">
    <source>
        <dbReference type="EMBL" id="SEF55047.1"/>
    </source>
</evidence>
<accession>A0A1H5SZ23</accession>
<organism evidence="1 2">
    <name type="scientific">Nitrosospira multiformis (strain ATCC 25196 / NCIMB 11849 / C 71)</name>
    <dbReference type="NCBI Taxonomy" id="323848"/>
    <lineage>
        <taxon>Bacteria</taxon>
        <taxon>Pseudomonadati</taxon>
        <taxon>Pseudomonadota</taxon>
        <taxon>Betaproteobacteria</taxon>
        <taxon>Nitrosomonadales</taxon>
        <taxon>Nitrosomonadaceae</taxon>
        <taxon>Nitrosospira</taxon>
    </lineage>
</organism>
<evidence type="ECO:0000313" key="2">
    <source>
        <dbReference type="Proteomes" id="UP000236751"/>
    </source>
</evidence>
<sequence>MYGTFTADIPIRRGGPVYRRKRDFEFVDLIPLGFGTLPLRYRKELLQTLIRKNLFWLIHDILTCRFADNYYHL</sequence>
<name>A0A1H5SZ23_NITMU</name>
<protein>
    <submittedName>
        <fullName evidence="1">Uncharacterized protein</fullName>
    </submittedName>
</protein>
<reference evidence="1 2" key="1">
    <citation type="submission" date="2016-10" db="EMBL/GenBank/DDBJ databases">
        <authorList>
            <person name="de Groot N.N."/>
        </authorList>
    </citation>
    <scope>NUCLEOTIDE SEQUENCE [LARGE SCALE GENOMIC DNA]</scope>
    <source>
        <strain evidence="1 2">Nl13</strain>
    </source>
</reference>
<gene>
    <name evidence="1" type="ORF">SAMN05216403_103106</name>
</gene>
<dbReference type="AlphaFoldDB" id="A0A1H5SZ23"/>